<name>A0A093V4H1_TALMA</name>
<dbReference type="eggNOG" id="ENOG502TD31">
    <property type="taxonomic scope" value="Eukaryota"/>
</dbReference>
<keyword evidence="2" id="KW-0812">Transmembrane</keyword>
<dbReference type="HOGENOM" id="CLU_192382_0_0_1"/>
<sequence>MSKGPLGRPPGSLNAPIAAFSMAVILCSYCVYSINTARRGAQPTPVTTSENATRKEQKKAASWVQKALEEEQKERKV</sequence>
<comment type="caution">
    <text evidence="3">The sequence shown here is derived from an EMBL/GenBank/DDBJ whole genome shotgun (WGS) entry which is preliminary data.</text>
</comment>
<feature type="compositionally biased region" description="Basic and acidic residues" evidence="1">
    <location>
        <begin position="67"/>
        <end position="77"/>
    </location>
</feature>
<proteinExistence type="predicted"/>
<evidence type="ECO:0000256" key="1">
    <source>
        <dbReference type="SAM" id="MobiDB-lite"/>
    </source>
</evidence>
<gene>
    <name evidence="3" type="ORF">GQ26_0560250</name>
</gene>
<reference evidence="3" key="1">
    <citation type="journal article" date="2014" name="PLoS Genet.">
        <title>Signature Gene Expression Reveals Novel Clues to the Molecular Mechanisms of Dimorphic Transition in Penicillium marneffei.</title>
        <authorList>
            <person name="Yang E."/>
            <person name="Wang G."/>
            <person name="Cai J."/>
            <person name="Woo P.C."/>
            <person name="Lau S.K."/>
            <person name="Yuen K.-Y."/>
            <person name="Chow W.-N."/>
            <person name="Lin X."/>
        </authorList>
    </citation>
    <scope>NUCLEOTIDE SEQUENCE [LARGE SCALE GENOMIC DNA]</scope>
    <source>
        <strain evidence="3">PM1</strain>
    </source>
</reference>
<keyword evidence="2" id="KW-1133">Transmembrane helix</keyword>
<dbReference type="AlphaFoldDB" id="A0A093V4H1"/>
<evidence type="ECO:0000256" key="2">
    <source>
        <dbReference type="SAM" id="Phobius"/>
    </source>
</evidence>
<dbReference type="EMBL" id="JPOX01000056">
    <property type="protein sequence ID" value="KFX41641.1"/>
    <property type="molecule type" value="Genomic_DNA"/>
</dbReference>
<feature type="region of interest" description="Disordered" evidence="1">
    <location>
        <begin position="40"/>
        <end position="77"/>
    </location>
</feature>
<evidence type="ECO:0000313" key="3">
    <source>
        <dbReference type="EMBL" id="KFX41641.1"/>
    </source>
</evidence>
<accession>A0A093V4H1</accession>
<organism evidence="3">
    <name type="scientific">Talaromyces marneffei PM1</name>
    <dbReference type="NCBI Taxonomy" id="1077442"/>
    <lineage>
        <taxon>Eukaryota</taxon>
        <taxon>Fungi</taxon>
        <taxon>Dikarya</taxon>
        <taxon>Ascomycota</taxon>
        <taxon>Pezizomycotina</taxon>
        <taxon>Eurotiomycetes</taxon>
        <taxon>Eurotiomycetidae</taxon>
        <taxon>Eurotiales</taxon>
        <taxon>Trichocomaceae</taxon>
        <taxon>Talaromyces</taxon>
        <taxon>Talaromyces sect. Talaromyces</taxon>
    </lineage>
</organism>
<keyword evidence="2" id="KW-0472">Membrane</keyword>
<protein>
    <submittedName>
        <fullName evidence="3">Uncharacterized protein</fullName>
    </submittedName>
</protein>
<feature type="transmembrane region" description="Helical" evidence="2">
    <location>
        <begin position="12"/>
        <end position="32"/>
    </location>
</feature>